<feature type="chain" id="PRO_5043655474" description="Peptidase C39-like domain-containing protein" evidence="1">
    <location>
        <begin position="24"/>
        <end position="328"/>
    </location>
</feature>
<reference evidence="2" key="1">
    <citation type="submission" date="2022-06" db="EMBL/GenBank/DDBJ databases">
        <title>Isolation of gut microbiota from human fecal samples.</title>
        <authorList>
            <person name="Pamer E.G."/>
            <person name="Barat B."/>
            <person name="Waligurski E."/>
            <person name="Medina S."/>
            <person name="Paddock L."/>
            <person name="Mostad J."/>
        </authorList>
    </citation>
    <scope>NUCLEOTIDE SEQUENCE</scope>
    <source>
        <strain evidence="2">DFI.5.57</strain>
    </source>
</reference>
<dbReference type="EMBL" id="JANGCN010000005">
    <property type="protein sequence ID" value="MCQ5152387.1"/>
    <property type="molecule type" value="Genomic_DNA"/>
</dbReference>
<proteinExistence type="predicted"/>
<sequence length="328" mass="37318">MKKIISTVLAFAIMGTMSTDVLAYSNESYYSVPSMIQYTIENDNMGDIVNRHQLLNQENEQVATCLDCENGYIIYDVNDCIIEYSPTAESPYANYDDIVYYGGPLEYVTEENGEFFDITTGNNVSDFDFEPIESSEYSIQTFSSTSNIRDVSWTVKGKTRLLNYNVGDLKACGSLATTILLFYYYDYVSHDYLKSAYANDPQKTFETLRKIIEPQKTGTNCEELTSGIEKAYKQVTSLTSLETVSRFSGDYWGMTYYNVNALNTPVIAFLLNHPIYKTHWVVAYGTKLRYSGSKIIYKWYVVNDGWGNDNVVINSNYCAGIVYLTKCK</sequence>
<keyword evidence="1" id="KW-0732">Signal</keyword>
<dbReference type="AlphaFoldDB" id="A0AAW5KM90"/>
<accession>A0AAW5KM90</accession>
<dbReference type="Proteomes" id="UP001206236">
    <property type="component" value="Unassembled WGS sequence"/>
</dbReference>
<evidence type="ECO:0008006" key="4">
    <source>
        <dbReference type="Google" id="ProtNLM"/>
    </source>
</evidence>
<organism evidence="2 3">
    <name type="scientific">Ruminococcus bicirculans</name>
    <name type="common">ex Wegman et al. 2014</name>
    <dbReference type="NCBI Taxonomy" id="1160721"/>
    <lineage>
        <taxon>Bacteria</taxon>
        <taxon>Bacillati</taxon>
        <taxon>Bacillota</taxon>
        <taxon>Clostridia</taxon>
        <taxon>Eubacteriales</taxon>
        <taxon>Oscillospiraceae</taxon>
        <taxon>Ruminococcus</taxon>
    </lineage>
</organism>
<evidence type="ECO:0000313" key="3">
    <source>
        <dbReference type="Proteomes" id="UP001206236"/>
    </source>
</evidence>
<comment type="caution">
    <text evidence="2">The sequence shown here is derived from an EMBL/GenBank/DDBJ whole genome shotgun (WGS) entry which is preliminary data.</text>
</comment>
<dbReference type="RefSeq" id="WP_256321657.1">
    <property type="nucleotide sequence ID" value="NZ_JANGCN010000005.1"/>
</dbReference>
<evidence type="ECO:0000313" key="2">
    <source>
        <dbReference type="EMBL" id="MCQ5152387.1"/>
    </source>
</evidence>
<protein>
    <recommendedName>
        <fullName evidence="4">Peptidase C39-like domain-containing protein</fullName>
    </recommendedName>
</protein>
<gene>
    <name evidence="2" type="ORF">NE632_03620</name>
</gene>
<evidence type="ECO:0000256" key="1">
    <source>
        <dbReference type="SAM" id="SignalP"/>
    </source>
</evidence>
<feature type="signal peptide" evidence="1">
    <location>
        <begin position="1"/>
        <end position="23"/>
    </location>
</feature>
<name>A0AAW5KM90_9FIRM</name>